<dbReference type="InterPro" id="IPR008969">
    <property type="entry name" value="CarboxyPept-like_regulatory"/>
</dbReference>
<keyword evidence="2 8" id="KW-0813">Transport</keyword>
<dbReference type="Pfam" id="PF07715">
    <property type="entry name" value="Plug"/>
    <property type="match status" value="1"/>
</dbReference>
<keyword evidence="3 8" id="KW-1134">Transmembrane beta strand</keyword>
<sequence length="1002" mass="110108">MKGKLLLFFYLISVSCVFGQNIKISGTVKDASDQGPLIGVAVNVKGSTTATQTDVNGNFTINAPTNGVLTFSYIGYTTKEVAINNQTTMSVSLSSATAELEQVVVIGYGTQRKRDLTGTVASIKGEEIEKMTVTNPISALQGKVPGLTISNSGTPGSSPTVRIRGVASTNDAKPLYVVDGILQENIDYLNPADIESIDLLKDASSTAIYGLRGANGVIAITTKRAAKGKSLVNLNSTVGIQHVEKHVDVTDADGFKKLYSATLANLGAAPFDYTNYNANTDWQNEILRDAYINTNSLSISNTGEKSTTLVNIGYNDQDGVVKYSNFKKFIARLSQETKVNDAIKVGGDITGYHFRNEPMRVNLNSGVWAAPIVAVRSDNGLFNTMPSFQRGQVGNPVYAMERLRNTSVDRGYRAAGSLFGEIKFLKDFTWKSTVYTDLRFNNARRYTPLPYTVVNLGEGNNATENFFDKSARTSVEQEAFERRMFQQDHTLNFDKVLNEDHRINAMVGFTTVNMSSTTVNGTRIDSMLVVPNDPDFWYLNVINQDNITRNVGKGELESSMGTFGRLSYAYKNKYLLNATIRRDGSSKFAPENRWGTFGSVGLGWVASEEDFFKNTISSINFLKLRTAWGKLGNSNAFPNNVYQQTLATGSSAVFGDYVYPAITYAYKPDPNLHWEVIQGFDIGMDIRALDSRLSAELNYYDKQTTDLFTKVYLPDDPLKPYYTNMGKVTNKGVEVALGWSDKLGEDFSYNIGGNFSYVKNRVVSIGNASNFNLTGNGGVNMTETGKSIGYFYGFRQIGIYQSTADLDKIPAMPTSLPGDIAYADITGDGIITADDREYLGTPFPPYSYGLSVSIAYKGFDASIDGQGVAGNKVYAQWKTASFTRINYPANRLNAWTGAGSTNIEPIIESRANNQLFSTYFLEDGSYFRLRNIQIGYTFDQKMLTKAGIQRLRLYISGQNMKTWSKVSGYTPEAQLSDILGSGADNGIYPVPSVYSFGLNLTF</sequence>
<evidence type="ECO:0000256" key="4">
    <source>
        <dbReference type="ARBA" id="ARBA00022692"/>
    </source>
</evidence>
<dbReference type="EMBL" id="JBHUDG010000020">
    <property type="protein sequence ID" value="MFD1630930.1"/>
    <property type="molecule type" value="Genomic_DNA"/>
</dbReference>
<evidence type="ECO:0000259" key="12">
    <source>
        <dbReference type="Pfam" id="PF07715"/>
    </source>
</evidence>
<reference evidence="14" key="1">
    <citation type="journal article" date="2019" name="Int. J. Syst. Evol. Microbiol.">
        <title>The Global Catalogue of Microorganisms (GCM) 10K type strain sequencing project: providing services to taxonomists for standard genome sequencing and annotation.</title>
        <authorList>
            <consortium name="The Broad Institute Genomics Platform"/>
            <consortium name="The Broad Institute Genome Sequencing Center for Infectious Disease"/>
            <person name="Wu L."/>
            <person name="Ma J."/>
        </authorList>
    </citation>
    <scope>NUCLEOTIDE SEQUENCE [LARGE SCALE GENOMIC DNA]</scope>
    <source>
        <strain evidence="14">CCUG 53762</strain>
    </source>
</reference>
<evidence type="ECO:0000256" key="10">
    <source>
        <dbReference type="SAM" id="SignalP"/>
    </source>
</evidence>
<evidence type="ECO:0000259" key="11">
    <source>
        <dbReference type="Pfam" id="PF00593"/>
    </source>
</evidence>
<dbReference type="Gene3D" id="2.40.170.20">
    <property type="entry name" value="TonB-dependent receptor, beta-barrel domain"/>
    <property type="match status" value="1"/>
</dbReference>
<feature type="domain" description="TonB-dependent receptor plug" evidence="12">
    <location>
        <begin position="113"/>
        <end position="217"/>
    </location>
</feature>
<keyword evidence="4 8" id="KW-0812">Transmembrane</keyword>
<dbReference type="PANTHER" id="PTHR30442">
    <property type="entry name" value="IRON III DICITRATE TRANSPORT PROTEIN FECA"/>
    <property type="match status" value="1"/>
</dbReference>
<comment type="similarity">
    <text evidence="8 9">Belongs to the TonB-dependent receptor family.</text>
</comment>
<dbReference type="Gene3D" id="2.60.40.1120">
    <property type="entry name" value="Carboxypeptidase-like, regulatory domain"/>
    <property type="match status" value="1"/>
</dbReference>
<dbReference type="Pfam" id="PF00593">
    <property type="entry name" value="TonB_dep_Rec_b-barrel"/>
    <property type="match status" value="1"/>
</dbReference>
<dbReference type="NCBIfam" id="TIGR04057">
    <property type="entry name" value="SusC_RagA_signa"/>
    <property type="match status" value="1"/>
</dbReference>
<keyword evidence="6 8" id="KW-0472">Membrane</keyword>
<feature type="domain" description="TonB-dependent receptor-like beta-barrel" evidence="11">
    <location>
        <begin position="408"/>
        <end position="959"/>
    </location>
</feature>
<dbReference type="SUPFAM" id="SSF56935">
    <property type="entry name" value="Porins"/>
    <property type="match status" value="1"/>
</dbReference>
<dbReference type="InterPro" id="IPR039426">
    <property type="entry name" value="TonB-dep_rcpt-like"/>
</dbReference>
<keyword evidence="10" id="KW-0732">Signal</keyword>
<dbReference type="InterPro" id="IPR012910">
    <property type="entry name" value="Plug_dom"/>
</dbReference>
<keyword evidence="5 9" id="KW-0798">TonB box</keyword>
<evidence type="ECO:0000256" key="8">
    <source>
        <dbReference type="PROSITE-ProRule" id="PRU01360"/>
    </source>
</evidence>
<dbReference type="SUPFAM" id="SSF49464">
    <property type="entry name" value="Carboxypeptidase regulatory domain-like"/>
    <property type="match status" value="1"/>
</dbReference>
<gene>
    <name evidence="13" type="ORF">ACFSAH_13655</name>
</gene>
<evidence type="ECO:0000256" key="1">
    <source>
        <dbReference type="ARBA" id="ARBA00004571"/>
    </source>
</evidence>
<dbReference type="PANTHER" id="PTHR30442:SF0">
    <property type="entry name" value="FE(3+) DICITRATE TRANSPORT PROTEIN FECA"/>
    <property type="match status" value="1"/>
</dbReference>
<accession>A0ABW4IDX8</accession>
<dbReference type="NCBIfam" id="TIGR04056">
    <property type="entry name" value="OMP_RagA_SusC"/>
    <property type="match status" value="1"/>
</dbReference>
<evidence type="ECO:0000256" key="2">
    <source>
        <dbReference type="ARBA" id="ARBA00022448"/>
    </source>
</evidence>
<dbReference type="PROSITE" id="PS51257">
    <property type="entry name" value="PROKAR_LIPOPROTEIN"/>
    <property type="match status" value="1"/>
</dbReference>
<evidence type="ECO:0000256" key="3">
    <source>
        <dbReference type="ARBA" id="ARBA00022452"/>
    </source>
</evidence>
<feature type="signal peptide" evidence="10">
    <location>
        <begin position="1"/>
        <end position="19"/>
    </location>
</feature>
<evidence type="ECO:0000313" key="13">
    <source>
        <dbReference type="EMBL" id="MFD1630930.1"/>
    </source>
</evidence>
<comment type="subcellular location">
    <subcellularLocation>
        <location evidence="1 8">Cell outer membrane</location>
        <topology evidence="1 8">Multi-pass membrane protein</topology>
    </subcellularLocation>
</comment>
<dbReference type="InterPro" id="IPR036942">
    <property type="entry name" value="Beta-barrel_TonB_sf"/>
</dbReference>
<protein>
    <submittedName>
        <fullName evidence="13">SusC/RagA family TonB-linked outer membrane protein</fullName>
    </submittedName>
</protein>
<name>A0ABW4IDX8_9SPHI</name>
<keyword evidence="14" id="KW-1185">Reference proteome</keyword>
<feature type="chain" id="PRO_5045772512" evidence="10">
    <location>
        <begin position="20"/>
        <end position="1002"/>
    </location>
</feature>
<evidence type="ECO:0000256" key="9">
    <source>
        <dbReference type="RuleBase" id="RU003357"/>
    </source>
</evidence>
<dbReference type="PROSITE" id="PS52016">
    <property type="entry name" value="TONB_DEPENDENT_REC_3"/>
    <property type="match status" value="1"/>
</dbReference>
<dbReference type="InterPro" id="IPR023997">
    <property type="entry name" value="TonB-dep_OMP_SusC/RagA_CS"/>
</dbReference>
<evidence type="ECO:0000256" key="6">
    <source>
        <dbReference type="ARBA" id="ARBA00023136"/>
    </source>
</evidence>
<comment type="caution">
    <text evidence="13">The sequence shown here is derived from an EMBL/GenBank/DDBJ whole genome shotgun (WGS) entry which is preliminary data.</text>
</comment>
<dbReference type="Proteomes" id="UP001597118">
    <property type="component" value="Unassembled WGS sequence"/>
</dbReference>
<dbReference type="InterPro" id="IPR000531">
    <property type="entry name" value="Beta-barrel_TonB"/>
</dbReference>
<evidence type="ECO:0000256" key="5">
    <source>
        <dbReference type="ARBA" id="ARBA00023077"/>
    </source>
</evidence>
<dbReference type="RefSeq" id="WP_379663301.1">
    <property type="nucleotide sequence ID" value="NZ_JBHUDG010000020.1"/>
</dbReference>
<proteinExistence type="inferred from homology"/>
<evidence type="ECO:0000313" key="14">
    <source>
        <dbReference type="Proteomes" id="UP001597118"/>
    </source>
</evidence>
<dbReference type="InterPro" id="IPR037066">
    <property type="entry name" value="Plug_dom_sf"/>
</dbReference>
<keyword evidence="7 8" id="KW-0998">Cell outer membrane</keyword>
<organism evidence="13 14">
    <name type="scientific">Pseudopedobacter beijingensis</name>
    <dbReference type="NCBI Taxonomy" id="1207056"/>
    <lineage>
        <taxon>Bacteria</taxon>
        <taxon>Pseudomonadati</taxon>
        <taxon>Bacteroidota</taxon>
        <taxon>Sphingobacteriia</taxon>
        <taxon>Sphingobacteriales</taxon>
        <taxon>Sphingobacteriaceae</taxon>
        <taxon>Pseudopedobacter</taxon>
    </lineage>
</organism>
<evidence type="ECO:0000256" key="7">
    <source>
        <dbReference type="ARBA" id="ARBA00023237"/>
    </source>
</evidence>
<dbReference type="Gene3D" id="2.170.130.10">
    <property type="entry name" value="TonB-dependent receptor, plug domain"/>
    <property type="match status" value="1"/>
</dbReference>
<dbReference type="Pfam" id="PF13715">
    <property type="entry name" value="CarbopepD_reg_2"/>
    <property type="match status" value="1"/>
</dbReference>
<dbReference type="InterPro" id="IPR023996">
    <property type="entry name" value="TonB-dep_OMP_SusC/RagA"/>
</dbReference>